<feature type="domain" description="S1 motif" evidence="6">
    <location>
        <begin position="1"/>
        <end position="52"/>
    </location>
</feature>
<dbReference type="InterPro" id="IPR003029">
    <property type="entry name" value="S1_domain"/>
</dbReference>
<dbReference type="Gene3D" id="2.40.50.140">
    <property type="entry name" value="Nucleic acid-binding proteins"/>
    <property type="match status" value="2"/>
</dbReference>
<gene>
    <name evidence="7" type="ORF">HPP92_027318</name>
</gene>
<evidence type="ECO:0000313" key="7">
    <source>
        <dbReference type="EMBL" id="KAG0449537.1"/>
    </source>
</evidence>
<dbReference type="FunFam" id="2.40.50.140:FF:000159">
    <property type="entry name" value="rRNA biogenesis protein rrp5"/>
    <property type="match status" value="1"/>
</dbReference>
<dbReference type="InterPro" id="IPR012340">
    <property type="entry name" value="NA-bd_OB-fold"/>
</dbReference>
<dbReference type="OrthoDB" id="303066at2759"/>
<dbReference type="InterPro" id="IPR045209">
    <property type="entry name" value="Rrp5"/>
</dbReference>
<proteinExistence type="predicted"/>
<evidence type="ECO:0000256" key="4">
    <source>
        <dbReference type="ARBA" id="ARBA00023242"/>
    </source>
</evidence>
<dbReference type="PROSITE" id="PS50126">
    <property type="entry name" value="S1"/>
    <property type="match status" value="2"/>
</dbReference>
<dbReference type="GO" id="GO:0032040">
    <property type="term" value="C:small-subunit processome"/>
    <property type="evidence" value="ECO:0007669"/>
    <property type="project" value="TreeGrafter"/>
</dbReference>
<comment type="subcellular location">
    <subcellularLocation>
        <location evidence="1">Nucleus</location>
        <location evidence="1">Nucleolus</location>
    </subcellularLocation>
</comment>
<sequence>MLSRKLDARILISNLSDGFVENPVKEFPVGKPVYARVLSVELSSKRIDLTLKENAVSQLPKPDTCSFSSLHVGDIISGCVRRVETYGLFITIDGTNLVGLCHLSELSDDDIDHIEIIYRAGERVLAKILKIDEEKQRIALGMKKSYLGDVNGSVVTVGCDGMDSILPAQKQDVSYMQGEVNQEANGTLAVLSQVESRASVLPLQVSLDDSEISISEKGDNTNQENSNEAVELDVKKDKLMKKKEKKERELEIHASEERLLQNNTPQTVDDFEKLVRSSPNSSFFWIKYMEFMLAQAAVEKARSVAERALKTISAHEEGEKLNIWVAYFNLENAYGNSPEENVQSTFKRALQTCDPKKLHFALLGMYERNELHKQAGALIDTMIKKFKRSCKVWLCRVQHLLKQAKDDIQPVINRALLSLPTKKHIKFISHAAILQFKCGVPEAGRSMFESILREHPKRTDVWSIYLDQEIRLGDHEVIRALFERATCLSLPPKKMKFLFKKYYAYEESQGDQVRLELVKKKAMEYLENSL</sequence>
<keyword evidence="4" id="KW-0539">Nucleus</keyword>
<evidence type="ECO:0000256" key="3">
    <source>
        <dbReference type="ARBA" id="ARBA00022737"/>
    </source>
</evidence>
<evidence type="ECO:0000256" key="1">
    <source>
        <dbReference type="ARBA" id="ARBA00004604"/>
    </source>
</evidence>
<evidence type="ECO:0000313" key="8">
    <source>
        <dbReference type="Proteomes" id="UP000636800"/>
    </source>
</evidence>
<dbReference type="Pfam" id="PF05843">
    <property type="entry name" value="Suf"/>
    <property type="match status" value="1"/>
</dbReference>
<dbReference type="PANTHER" id="PTHR23270:SF10">
    <property type="entry name" value="PROTEIN RRP5 HOMOLOG"/>
    <property type="match status" value="1"/>
</dbReference>
<dbReference type="SUPFAM" id="SSF50249">
    <property type="entry name" value="Nucleic acid-binding proteins"/>
    <property type="match status" value="2"/>
</dbReference>
<dbReference type="EMBL" id="JADCNL010000181">
    <property type="protein sequence ID" value="KAG0449537.1"/>
    <property type="molecule type" value="Genomic_DNA"/>
</dbReference>
<dbReference type="Pfam" id="PF23240">
    <property type="entry name" value="HAT_PRP39_N"/>
    <property type="match status" value="1"/>
</dbReference>
<dbReference type="InterPro" id="IPR011990">
    <property type="entry name" value="TPR-like_helical_dom_sf"/>
</dbReference>
<dbReference type="SMART" id="SM00316">
    <property type="entry name" value="S1"/>
    <property type="match status" value="2"/>
</dbReference>
<feature type="coiled-coil region" evidence="5">
    <location>
        <begin position="229"/>
        <end position="263"/>
    </location>
</feature>
<dbReference type="SUPFAM" id="SSF48452">
    <property type="entry name" value="TPR-like"/>
    <property type="match status" value="2"/>
</dbReference>
<name>A0A835PD70_VANPL</name>
<dbReference type="FunFam" id="1.25.40.10:FF:000065">
    <property type="entry name" value="Programmed cell death 11"/>
    <property type="match status" value="1"/>
</dbReference>
<dbReference type="GO" id="GO:0006364">
    <property type="term" value="P:rRNA processing"/>
    <property type="evidence" value="ECO:0007669"/>
    <property type="project" value="UniProtKB-KW"/>
</dbReference>
<dbReference type="Pfam" id="PF00575">
    <property type="entry name" value="S1"/>
    <property type="match status" value="1"/>
</dbReference>
<evidence type="ECO:0000256" key="5">
    <source>
        <dbReference type="SAM" id="Coils"/>
    </source>
</evidence>
<keyword evidence="8" id="KW-1185">Reference proteome</keyword>
<dbReference type="Proteomes" id="UP000636800">
    <property type="component" value="Unassembled WGS sequence"/>
</dbReference>
<dbReference type="SMART" id="SM00386">
    <property type="entry name" value="HAT"/>
    <property type="match status" value="5"/>
</dbReference>
<feature type="domain" description="S1 motif" evidence="6">
    <location>
        <begin position="73"/>
        <end position="143"/>
    </location>
</feature>
<accession>A0A835PD70</accession>
<evidence type="ECO:0000259" key="6">
    <source>
        <dbReference type="PROSITE" id="PS50126"/>
    </source>
</evidence>
<dbReference type="PANTHER" id="PTHR23270">
    <property type="entry name" value="PROGRAMMED CELL DEATH PROTEIN 11 PRE-RRNA PROCESSING PROTEIN RRP5"/>
    <property type="match status" value="1"/>
</dbReference>
<dbReference type="InterPro" id="IPR008847">
    <property type="entry name" value="Suf"/>
</dbReference>
<keyword evidence="2" id="KW-0698">rRNA processing</keyword>
<comment type="caution">
    <text evidence="7">The sequence shown here is derived from an EMBL/GenBank/DDBJ whole genome shotgun (WGS) entry which is preliminary data.</text>
</comment>
<dbReference type="GO" id="GO:0003723">
    <property type="term" value="F:RNA binding"/>
    <property type="evidence" value="ECO:0007669"/>
    <property type="project" value="TreeGrafter"/>
</dbReference>
<evidence type="ECO:0000256" key="2">
    <source>
        <dbReference type="ARBA" id="ARBA00022552"/>
    </source>
</evidence>
<organism evidence="7 8">
    <name type="scientific">Vanilla planifolia</name>
    <name type="common">Vanilla</name>
    <dbReference type="NCBI Taxonomy" id="51239"/>
    <lineage>
        <taxon>Eukaryota</taxon>
        <taxon>Viridiplantae</taxon>
        <taxon>Streptophyta</taxon>
        <taxon>Embryophyta</taxon>
        <taxon>Tracheophyta</taxon>
        <taxon>Spermatophyta</taxon>
        <taxon>Magnoliopsida</taxon>
        <taxon>Liliopsida</taxon>
        <taxon>Asparagales</taxon>
        <taxon>Orchidaceae</taxon>
        <taxon>Vanilloideae</taxon>
        <taxon>Vanilleae</taxon>
        <taxon>Vanilla</taxon>
    </lineage>
</organism>
<dbReference type="AlphaFoldDB" id="A0A835PD70"/>
<dbReference type="Gene3D" id="1.25.40.10">
    <property type="entry name" value="Tetratricopeptide repeat domain"/>
    <property type="match status" value="1"/>
</dbReference>
<dbReference type="InterPro" id="IPR003107">
    <property type="entry name" value="HAT"/>
</dbReference>
<protein>
    <recommendedName>
        <fullName evidence="6">S1 motif domain-containing protein</fullName>
    </recommendedName>
</protein>
<keyword evidence="5" id="KW-0175">Coiled coil</keyword>
<keyword evidence="3" id="KW-0677">Repeat</keyword>
<reference evidence="7 8" key="1">
    <citation type="journal article" date="2020" name="Nat. Food">
        <title>A phased Vanilla planifolia genome enables genetic improvement of flavour and production.</title>
        <authorList>
            <person name="Hasing T."/>
            <person name="Tang H."/>
            <person name="Brym M."/>
            <person name="Khazi F."/>
            <person name="Huang T."/>
            <person name="Chambers A.H."/>
        </authorList>
    </citation>
    <scope>NUCLEOTIDE SEQUENCE [LARGE SCALE GENOMIC DNA]</scope>
    <source>
        <tissue evidence="7">Leaf</tissue>
    </source>
</reference>